<dbReference type="PROSITE" id="PS00061">
    <property type="entry name" value="ADH_SHORT"/>
    <property type="match status" value="1"/>
</dbReference>
<dbReference type="Gene3D" id="3.40.50.720">
    <property type="entry name" value="NAD(P)-binding Rossmann-like Domain"/>
    <property type="match status" value="1"/>
</dbReference>
<sequence>MRLKGKSVLVTGATSGIGAAIARAAAAEGARLMLTGRSAERGEAVRRDCGPDARFVTGDVAEKGVAERLVDETVKQFGRIDVLINNAGVEARGTIETVTDEDWHRILAVNVTGVFYMARAAVRAMKRQGGGVIVNMGSDWSVVGGRQAFAYCASKGAVAQMTRAMALDHAREGIRVNCLCPGDTETPMLVSGLQVRTGDVVHGLKALGEGLPLGRVGRPEEIAKAAVFLASDDSSFMTGSLMLVDGGNTAG</sequence>
<dbReference type="Pfam" id="PF13561">
    <property type="entry name" value="adh_short_C2"/>
    <property type="match status" value="1"/>
</dbReference>
<dbReference type="PANTHER" id="PTHR43477:SF1">
    <property type="entry name" value="DIHYDROANTICAPSIN 7-DEHYDROGENASE"/>
    <property type="match status" value="1"/>
</dbReference>
<gene>
    <name evidence="4" type="ORF">FRZ44_30220</name>
</gene>
<dbReference type="InterPro" id="IPR020904">
    <property type="entry name" value="Sc_DH/Rdtase_CS"/>
</dbReference>
<dbReference type="NCBIfam" id="NF005559">
    <property type="entry name" value="PRK07231.1"/>
    <property type="match status" value="1"/>
</dbReference>
<proteinExistence type="inferred from homology"/>
<evidence type="ECO:0000256" key="2">
    <source>
        <dbReference type="ARBA" id="ARBA00023002"/>
    </source>
</evidence>
<evidence type="ECO:0000313" key="4">
    <source>
        <dbReference type="EMBL" id="QEX17719.1"/>
    </source>
</evidence>
<dbReference type="AlphaFoldDB" id="A0A5J6MK46"/>
<dbReference type="OrthoDB" id="7499742at2"/>
<dbReference type="SMART" id="SM00822">
    <property type="entry name" value="PKS_KR"/>
    <property type="match status" value="1"/>
</dbReference>
<organism evidence="4 5">
    <name type="scientific">Hypericibacter terrae</name>
    <dbReference type="NCBI Taxonomy" id="2602015"/>
    <lineage>
        <taxon>Bacteria</taxon>
        <taxon>Pseudomonadati</taxon>
        <taxon>Pseudomonadota</taxon>
        <taxon>Alphaproteobacteria</taxon>
        <taxon>Rhodospirillales</taxon>
        <taxon>Dongiaceae</taxon>
        <taxon>Hypericibacter</taxon>
    </lineage>
</organism>
<dbReference type="InterPro" id="IPR002347">
    <property type="entry name" value="SDR_fam"/>
</dbReference>
<dbReference type="KEGG" id="htq:FRZ44_30220"/>
<dbReference type="PRINTS" id="PR00080">
    <property type="entry name" value="SDRFAMILY"/>
</dbReference>
<feature type="domain" description="Ketoreductase" evidence="3">
    <location>
        <begin position="6"/>
        <end position="184"/>
    </location>
</feature>
<accession>A0A5J6MK46</accession>
<dbReference type="GO" id="GO:0016491">
    <property type="term" value="F:oxidoreductase activity"/>
    <property type="evidence" value="ECO:0007669"/>
    <property type="project" value="UniProtKB-KW"/>
</dbReference>
<reference evidence="4 5" key="1">
    <citation type="submission" date="2019-08" db="EMBL/GenBank/DDBJ databases">
        <title>Hyperibacter terrae gen. nov., sp. nov. and Hyperibacter viscosus sp. nov., two new members in the family Rhodospirillaceae isolated from the rhizosphere of Hypericum perforatum.</title>
        <authorList>
            <person name="Noviana Z."/>
        </authorList>
    </citation>
    <scope>NUCLEOTIDE SEQUENCE [LARGE SCALE GENOMIC DNA]</scope>
    <source>
        <strain evidence="4 5">R5913</strain>
    </source>
</reference>
<dbReference type="FunFam" id="3.40.50.720:FF:000084">
    <property type="entry name" value="Short-chain dehydrogenase reductase"/>
    <property type="match status" value="1"/>
</dbReference>
<keyword evidence="5" id="KW-1185">Reference proteome</keyword>
<evidence type="ECO:0000313" key="5">
    <source>
        <dbReference type="Proteomes" id="UP000326202"/>
    </source>
</evidence>
<evidence type="ECO:0000259" key="3">
    <source>
        <dbReference type="SMART" id="SM00822"/>
    </source>
</evidence>
<evidence type="ECO:0000256" key="1">
    <source>
        <dbReference type="ARBA" id="ARBA00006484"/>
    </source>
</evidence>
<dbReference type="PANTHER" id="PTHR43477">
    <property type="entry name" value="DIHYDROANTICAPSIN 7-DEHYDROGENASE"/>
    <property type="match status" value="1"/>
</dbReference>
<dbReference type="PRINTS" id="PR00081">
    <property type="entry name" value="GDHRDH"/>
</dbReference>
<name>A0A5J6MK46_9PROT</name>
<dbReference type="InterPro" id="IPR036291">
    <property type="entry name" value="NAD(P)-bd_dom_sf"/>
</dbReference>
<dbReference type="CDD" id="cd05233">
    <property type="entry name" value="SDR_c"/>
    <property type="match status" value="1"/>
</dbReference>
<protein>
    <submittedName>
        <fullName evidence="4">Oxidoreductase</fullName>
    </submittedName>
</protein>
<dbReference type="RefSeq" id="WP_151177948.1">
    <property type="nucleotide sequence ID" value="NZ_CP042906.1"/>
</dbReference>
<dbReference type="InterPro" id="IPR051122">
    <property type="entry name" value="SDR_DHRS6-like"/>
</dbReference>
<keyword evidence="2" id="KW-0560">Oxidoreductase</keyword>
<dbReference type="EMBL" id="CP042906">
    <property type="protein sequence ID" value="QEX17719.1"/>
    <property type="molecule type" value="Genomic_DNA"/>
</dbReference>
<dbReference type="InterPro" id="IPR057326">
    <property type="entry name" value="KR_dom"/>
</dbReference>
<dbReference type="SUPFAM" id="SSF51735">
    <property type="entry name" value="NAD(P)-binding Rossmann-fold domains"/>
    <property type="match status" value="1"/>
</dbReference>
<comment type="similarity">
    <text evidence="1">Belongs to the short-chain dehydrogenases/reductases (SDR) family.</text>
</comment>
<dbReference type="Proteomes" id="UP000326202">
    <property type="component" value="Chromosome"/>
</dbReference>